<keyword evidence="2" id="KW-0472">Membrane</keyword>
<evidence type="ECO:0000313" key="3">
    <source>
        <dbReference type="EMBL" id="CEJ91871.1"/>
    </source>
</evidence>
<keyword evidence="2" id="KW-0812">Transmembrane</keyword>
<evidence type="ECO:0000313" key="4">
    <source>
        <dbReference type="Proteomes" id="UP000039046"/>
    </source>
</evidence>
<protein>
    <submittedName>
        <fullName evidence="3">Uncharacterized protein</fullName>
    </submittedName>
</protein>
<dbReference type="PANTHER" id="PTHR13349:SF2">
    <property type="entry name" value="TRANSLATION MACHINERY-ASSOCIATED PROTEIN 16"/>
    <property type="match status" value="1"/>
</dbReference>
<gene>
    <name evidence="3" type="ORF">VHEMI07558</name>
</gene>
<dbReference type="InterPro" id="IPR021346">
    <property type="entry name" value="Tma16"/>
</dbReference>
<dbReference type="HOGENOM" id="CLU_692960_0_0_1"/>
<dbReference type="Proteomes" id="UP000039046">
    <property type="component" value="Unassembled WGS sequence"/>
</dbReference>
<name>A0A0A1T3W2_9HYPO</name>
<evidence type="ECO:0000256" key="2">
    <source>
        <dbReference type="SAM" id="Phobius"/>
    </source>
</evidence>
<organism evidence="3 4">
    <name type="scientific">[Torrubiella] hemipterigena</name>
    <dbReference type="NCBI Taxonomy" id="1531966"/>
    <lineage>
        <taxon>Eukaryota</taxon>
        <taxon>Fungi</taxon>
        <taxon>Dikarya</taxon>
        <taxon>Ascomycota</taxon>
        <taxon>Pezizomycotina</taxon>
        <taxon>Sordariomycetes</taxon>
        <taxon>Hypocreomycetidae</taxon>
        <taxon>Hypocreales</taxon>
        <taxon>Clavicipitaceae</taxon>
        <taxon>Clavicipitaceae incertae sedis</taxon>
        <taxon>'Torrubiella' clade</taxon>
    </lineage>
</organism>
<dbReference type="AlphaFoldDB" id="A0A0A1T3W2"/>
<keyword evidence="4" id="KW-1185">Reference proteome</keyword>
<feature type="transmembrane region" description="Helical" evidence="2">
    <location>
        <begin position="220"/>
        <end position="243"/>
    </location>
</feature>
<dbReference type="EMBL" id="CDHN01000004">
    <property type="protein sequence ID" value="CEJ91871.1"/>
    <property type="molecule type" value="Genomic_DNA"/>
</dbReference>
<dbReference type="STRING" id="1531966.A0A0A1T3W2"/>
<dbReference type="GO" id="GO:0005634">
    <property type="term" value="C:nucleus"/>
    <property type="evidence" value="ECO:0007669"/>
    <property type="project" value="TreeGrafter"/>
</dbReference>
<comment type="similarity">
    <text evidence="1">Belongs to the TMA16 family.</text>
</comment>
<dbReference type="OrthoDB" id="270284at2759"/>
<dbReference type="PANTHER" id="PTHR13349">
    <property type="entry name" value="TRANSLATION MACHINERY-ASSOCIATED PROTEIN 16"/>
    <property type="match status" value="1"/>
</dbReference>
<keyword evidence="2" id="KW-1133">Transmembrane helix</keyword>
<sequence>MCWGKSDKCSIRSVFFQSRSTEPTPIEPVIWRGVRHAWFSSNSRLHRFLRYFRTIKSVDIVTVRIAGKHEVHNRQTPDDALPGGQYSSIEYIGTITRDDIASETHVVQELIDSYVPQKWPCKYNYELGIMECDGHCKSRDLYVVCPQIDHFKQQRKLLQLSMIPFRRLALMDPDITSINSVLDQKDIVYSRRGVLKRLNTWHCPSLGELPFRAIFIEEGWIFSDFTISLPMVAAGLLLIVLGCKFADSKKLHKAGIRDVRLEKLASARNKREQPIAERVAYFQDGLQEREADSLDLATVQMLITQFVNQYDEEYDEVKKARRPGRPASVREDLLKMKIAALNEEYEKGFVIPDVMDIDNAKKLNAWEGSWAYLATIPWIKVFSSGKVVPTDFPTKGIN</sequence>
<dbReference type="Pfam" id="PF11176">
    <property type="entry name" value="Tma16"/>
    <property type="match status" value="1"/>
</dbReference>
<reference evidence="3 4" key="1">
    <citation type="journal article" date="2015" name="Genome Announc.">
        <title>Draft Genome Sequence and Gene Annotation of the Entomopathogenic Fungus Verticillium hemipterigenum.</title>
        <authorList>
            <person name="Horn F."/>
            <person name="Habel A."/>
            <person name="Scharf D.H."/>
            <person name="Dworschak J."/>
            <person name="Brakhage A.A."/>
            <person name="Guthke R."/>
            <person name="Hertweck C."/>
            <person name="Linde J."/>
        </authorList>
    </citation>
    <scope>NUCLEOTIDE SEQUENCE [LARGE SCALE GENOMIC DNA]</scope>
</reference>
<proteinExistence type="inferred from homology"/>
<evidence type="ECO:0000256" key="1">
    <source>
        <dbReference type="ARBA" id="ARBA00034127"/>
    </source>
</evidence>
<accession>A0A0A1T3W2</accession>
<dbReference type="Gene3D" id="1.20.1440.170">
    <property type="entry name" value="Translation machinery-associated protein 16-like"/>
    <property type="match status" value="1"/>
</dbReference>
<dbReference type="InterPro" id="IPR038356">
    <property type="entry name" value="Tma16_sf"/>
</dbReference>